<keyword evidence="12" id="KW-1185">Reference proteome</keyword>
<evidence type="ECO:0000256" key="2">
    <source>
        <dbReference type="ARBA" id="ARBA00022448"/>
    </source>
</evidence>
<evidence type="ECO:0000313" key="11">
    <source>
        <dbReference type="EMBL" id="RAV99053.1"/>
    </source>
</evidence>
<comment type="similarity">
    <text evidence="8">Belongs to the exbB/tolQ family.</text>
</comment>
<evidence type="ECO:0000256" key="4">
    <source>
        <dbReference type="ARBA" id="ARBA00022692"/>
    </source>
</evidence>
<dbReference type="AlphaFoldDB" id="A0A364XXS2"/>
<keyword evidence="4 9" id="KW-0812">Transmembrane</keyword>
<feature type="transmembrane region" description="Helical" evidence="9">
    <location>
        <begin position="174"/>
        <end position="201"/>
    </location>
</feature>
<name>A0A364XXS2_9BACT</name>
<dbReference type="EMBL" id="QMFY01000013">
    <property type="protein sequence ID" value="RAV99053.1"/>
    <property type="molecule type" value="Genomic_DNA"/>
</dbReference>
<dbReference type="GO" id="GO:0017038">
    <property type="term" value="P:protein import"/>
    <property type="evidence" value="ECO:0007669"/>
    <property type="project" value="TreeGrafter"/>
</dbReference>
<evidence type="ECO:0000256" key="5">
    <source>
        <dbReference type="ARBA" id="ARBA00022927"/>
    </source>
</evidence>
<keyword evidence="7 9" id="KW-0472">Membrane</keyword>
<evidence type="ECO:0000259" key="10">
    <source>
        <dbReference type="Pfam" id="PF01618"/>
    </source>
</evidence>
<dbReference type="InterPro" id="IPR050790">
    <property type="entry name" value="ExbB/TolQ_transport"/>
</dbReference>
<sequence>MQTGLIAILAQITTPSDSTSVALNTTAEQSISVADLVMKGGAIMIPIFLLWIIATYLIIERFLYLKAATKTKGDFVRTISKLLREADIKGASLLADKEDSAVGKIIGTGISYIGKPVKDIESMMESVANVEIGEMEKNTNYLGVIAGIAPMLGFIGTIWGIIQIFYQISLSDNISIGIIASGLYVKMVTSGAGLIVGVYAYTGYHLIQQRIQHFTLTAQRDSLEFIRSIVSPAR</sequence>
<keyword evidence="2 8" id="KW-0813">Transport</keyword>
<dbReference type="RefSeq" id="WP_112748866.1">
    <property type="nucleotide sequence ID" value="NZ_QMFY01000013.1"/>
</dbReference>
<proteinExistence type="inferred from homology"/>
<evidence type="ECO:0000256" key="1">
    <source>
        <dbReference type="ARBA" id="ARBA00004651"/>
    </source>
</evidence>
<feature type="domain" description="MotA/TolQ/ExbB proton channel" evidence="10">
    <location>
        <begin position="104"/>
        <end position="217"/>
    </location>
</feature>
<organism evidence="11 12">
    <name type="scientific">Pseudochryseolinea flava</name>
    <dbReference type="NCBI Taxonomy" id="2059302"/>
    <lineage>
        <taxon>Bacteria</taxon>
        <taxon>Pseudomonadati</taxon>
        <taxon>Bacteroidota</taxon>
        <taxon>Cytophagia</taxon>
        <taxon>Cytophagales</taxon>
        <taxon>Fulvivirgaceae</taxon>
        <taxon>Pseudochryseolinea</taxon>
    </lineage>
</organism>
<feature type="transmembrane region" description="Helical" evidence="9">
    <location>
        <begin position="141"/>
        <end position="162"/>
    </location>
</feature>
<keyword evidence="6 9" id="KW-1133">Transmembrane helix</keyword>
<dbReference type="GO" id="GO:0005886">
    <property type="term" value="C:plasma membrane"/>
    <property type="evidence" value="ECO:0007669"/>
    <property type="project" value="UniProtKB-SubCell"/>
</dbReference>
<evidence type="ECO:0000256" key="9">
    <source>
        <dbReference type="SAM" id="Phobius"/>
    </source>
</evidence>
<dbReference type="InterPro" id="IPR002898">
    <property type="entry name" value="MotA_ExbB_proton_chnl"/>
</dbReference>
<dbReference type="PANTHER" id="PTHR30625:SF15">
    <property type="entry name" value="BIOPOLYMER TRANSPORT PROTEIN EXBB"/>
    <property type="match status" value="1"/>
</dbReference>
<comment type="subcellular location">
    <subcellularLocation>
        <location evidence="1">Cell membrane</location>
        <topology evidence="1">Multi-pass membrane protein</topology>
    </subcellularLocation>
    <subcellularLocation>
        <location evidence="8">Membrane</location>
        <topology evidence="8">Multi-pass membrane protein</topology>
    </subcellularLocation>
</comment>
<protein>
    <submittedName>
        <fullName evidence="11">MotA/TolQ/ExbB proton channel family protein</fullName>
    </submittedName>
</protein>
<keyword evidence="3" id="KW-1003">Cell membrane</keyword>
<feature type="transmembrane region" description="Helical" evidence="9">
    <location>
        <begin position="42"/>
        <end position="59"/>
    </location>
</feature>
<evidence type="ECO:0000256" key="6">
    <source>
        <dbReference type="ARBA" id="ARBA00022989"/>
    </source>
</evidence>
<evidence type="ECO:0000256" key="3">
    <source>
        <dbReference type="ARBA" id="ARBA00022475"/>
    </source>
</evidence>
<keyword evidence="5 8" id="KW-0653">Protein transport</keyword>
<accession>A0A364XXS2</accession>
<evidence type="ECO:0000313" key="12">
    <source>
        <dbReference type="Proteomes" id="UP000251889"/>
    </source>
</evidence>
<evidence type="ECO:0000256" key="8">
    <source>
        <dbReference type="RuleBase" id="RU004057"/>
    </source>
</evidence>
<reference evidence="11 12" key="1">
    <citation type="submission" date="2018-06" db="EMBL/GenBank/DDBJ databases">
        <title>Chryseolinea flavus sp. nov., a member of the phylum Bacteroidetes isolated from soil.</title>
        <authorList>
            <person name="Li Y."/>
            <person name="Wang J."/>
        </authorList>
    </citation>
    <scope>NUCLEOTIDE SEQUENCE [LARGE SCALE GENOMIC DNA]</scope>
    <source>
        <strain evidence="11 12">SDU1-6</strain>
    </source>
</reference>
<gene>
    <name evidence="11" type="ORF">DQQ10_20885</name>
</gene>
<evidence type="ECO:0000256" key="7">
    <source>
        <dbReference type="ARBA" id="ARBA00023136"/>
    </source>
</evidence>
<comment type="caution">
    <text evidence="11">The sequence shown here is derived from an EMBL/GenBank/DDBJ whole genome shotgun (WGS) entry which is preliminary data.</text>
</comment>
<dbReference type="Pfam" id="PF01618">
    <property type="entry name" value="MotA_ExbB"/>
    <property type="match status" value="1"/>
</dbReference>
<dbReference type="OrthoDB" id="4045at2"/>
<dbReference type="Proteomes" id="UP000251889">
    <property type="component" value="Unassembled WGS sequence"/>
</dbReference>
<dbReference type="PANTHER" id="PTHR30625">
    <property type="entry name" value="PROTEIN TOLQ"/>
    <property type="match status" value="1"/>
</dbReference>